<reference evidence="3" key="1">
    <citation type="journal article" date="2019" name="Int. J. Syst. Evol. Microbiol.">
        <title>The Global Catalogue of Microorganisms (GCM) 10K type strain sequencing project: providing services to taxonomists for standard genome sequencing and annotation.</title>
        <authorList>
            <consortium name="The Broad Institute Genomics Platform"/>
            <consortium name="The Broad Institute Genome Sequencing Center for Infectious Disease"/>
            <person name="Wu L."/>
            <person name="Ma J."/>
        </authorList>
    </citation>
    <scope>NUCLEOTIDE SEQUENCE [LARGE SCALE GENOMIC DNA]</scope>
    <source>
        <strain evidence="3">JCM 16898</strain>
    </source>
</reference>
<evidence type="ECO:0000256" key="1">
    <source>
        <dbReference type="SAM" id="MobiDB-lite"/>
    </source>
</evidence>
<name>A0ABP6VJB7_9PSEU</name>
<comment type="caution">
    <text evidence="2">The sequence shown here is derived from an EMBL/GenBank/DDBJ whole genome shotgun (WGS) entry which is preliminary data.</text>
</comment>
<gene>
    <name evidence="2" type="ORF">GCM10022222_18290</name>
</gene>
<evidence type="ECO:0000313" key="2">
    <source>
        <dbReference type="EMBL" id="GAA3535032.1"/>
    </source>
</evidence>
<organism evidence="2 3">
    <name type="scientific">Amycolatopsis ultiminotia</name>
    <dbReference type="NCBI Taxonomy" id="543629"/>
    <lineage>
        <taxon>Bacteria</taxon>
        <taxon>Bacillati</taxon>
        <taxon>Actinomycetota</taxon>
        <taxon>Actinomycetes</taxon>
        <taxon>Pseudonocardiales</taxon>
        <taxon>Pseudonocardiaceae</taxon>
        <taxon>Amycolatopsis</taxon>
    </lineage>
</organism>
<evidence type="ECO:0000313" key="3">
    <source>
        <dbReference type="Proteomes" id="UP001500689"/>
    </source>
</evidence>
<keyword evidence="3" id="KW-1185">Reference proteome</keyword>
<dbReference type="EMBL" id="BAAAZN010000003">
    <property type="protein sequence ID" value="GAA3535032.1"/>
    <property type="molecule type" value="Genomic_DNA"/>
</dbReference>
<accession>A0ABP6VJB7</accession>
<sequence length="68" mass="7183">MGQGHEVGIAAREWRNTVSKLVGGRTHPLPLPVRRPGSVDIVRNPDGSISVRRSDGAGGPGRPTHPRG</sequence>
<proteinExistence type="predicted"/>
<protein>
    <submittedName>
        <fullName evidence="2">Uncharacterized protein</fullName>
    </submittedName>
</protein>
<dbReference type="Proteomes" id="UP001500689">
    <property type="component" value="Unassembled WGS sequence"/>
</dbReference>
<feature type="region of interest" description="Disordered" evidence="1">
    <location>
        <begin position="22"/>
        <end position="68"/>
    </location>
</feature>